<dbReference type="Gene3D" id="3.40.50.720">
    <property type="entry name" value="NAD(P)-binding Rossmann-like Domain"/>
    <property type="match status" value="1"/>
</dbReference>
<dbReference type="OrthoDB" id="7301144at2"/>
<dbReference type="AlphaFoldDB" id="A0A4R7JQ43"/>
<name>A0A4R7JQ43_9GAMM</name>
<evidence type="ECO:0000313" key="5">
    <source>
        <dbReference type="EMBL" id="TDT40291.1"/>
    </source>
</evidence>
<dbReference type="PRINTS" id="PR00080">
    <property type="entry name" value="SDRFAMILY"/>
</dbReference>
<dbReference type="GO" id="GO:0016616">
    <property type="term" value="F:oxidoreductase activity, acting on the CH-OH group of donors, NAD or NADP as acceptor"/>
    <property type="evidence" value="ECO:0007669"/>
    <property type="project" value="TreeGrafter"/>
</dbReference>
<dbReference type="SMART" id="SM00822">
    <property type="entry name" value="PKS_KR"/>
    <property type="match status" value="1"/>
</dbReference>
<dbReference type="InterPro" id="IPR057326">
    <property type="entry name" value="KR_dom"/>
</dbReference>
<dbReference type="Pfam" id="PF00106">
    <property type="entry name" value="adh_short"/>
    <property type="match status" value="1"/>
</dbReference>
<evidence type="ECO:0000256" key="3">
    <source>
        <dbReference type="RuleBase" id="RU000363"/>
    </source>
</evidence>
<reference evidence="5 6" key="1">
    <citation type="submission" date="2019-03" db="EMBL/GenBank/DDBJ databases">
        <title>Genomic Encyclopedia of Type Strains, Phase IV (KMG-IV): sequencing the most valuable type-strain genomes for metagenomic binning, comparative biology and taxonomic classification.</title>
        <authorList>
            <person name="Goeker M."/>
        </authorList>
    </citation>
    <scope>NUCLEOTIDE SEQUENCE [LARGE SCALE GENOMIC DNA]</scope>
    <source>
        <strain evidence="5 6">DSM 15505</strain>
    </source>
</reference>
<dbReference type="EMBL" id="SOAX01000004">
    <property type="protein sequence ID" value="TDT40291.1"/>
    <property type="molecule type" value="Genomic_DNA"/>
</dbReference>
<keyword evidence="2" id="KW-0560">Oxidoreductase</keyword>
<dbReference type="Proteomes" id="UP000295830">
    <property type="component" value="Unassembled WGS sequence"/>
</dbReference>
<dbReference type="RefSeq" id="WP_133736300.1">
    <property type="nucleotide sequence ID" value="NZ_SOAX01000004.1"/>
</dbReference>
<dbReference type="PRINTS" id="PR00081">
    <property type="entry name" value="GDHRDH"/>
</dbReference>
<evidence type="ECO:0000259" key="4">
    <source>
        <dbReference type="SMART" id="SM00822"/>
    </source>
</evidence>
<dbReference type="PANTHER" id="PTHR24322:SF736">
    <property type="entry name" value="RETINOL DEHYDROGENASE 10"/>
    <property type="match status" value="1"/>
</dbReference>
<organism evidence="5 6">
    <name type="scientific">Halospina denitrificans</name>
    <dbReference type="NCBI Taxonomy" id="332522"/>
    <lineage>
        <taxon>Bacteria</taxon>
        <taxon>Pseudomonadati</taxon>
        <taxon>Pseudomonadota</taxon>
        <taxon>Gammaproteobacteria</taxon>
        <taxon>Halospina</taxon>
    </lineage>
</organism>
<comment type="similarity">
    <text evidence="1 3">Belongs to the short-chain dehydrogenases/reductases (SDR) family.</text>
</comment>
<gene>
    <name evidence="5" type="ORF">DES49_2057</name>
</gene>
<accession>A0A4R7JQ43</accession>
<dbReference type="FunFam" id="3.40.50.720:FF:000084">
    <property type="entry name" value="Short-chain dehydrogenase reductase"/>
    <property type="match status" value="1"/>
</dbReference>
<keyword evidence="6" id="KW-1185">Reference proteome</keyword>
<dbReference type="InterPro" id="IPR036291">
    <property type="entry name" value="NAD(P)-bd_dom_sf"/>
</dbReference>
<evidence type="ECO:0000313" key="6">
    <source>
        <dbReference type="Proteomes" id="UP000295830"/>
    </source>
</evidence>
<dbReference type="PROSITE" id="PS00061">
    <property type="entry name" value="ADH_SHORT"/>
    <property type="match status" value="1"/>
</dbReference>
<feature type="domain" description="Ketoreductase" evidence="4">
    <location>
        <begin position="7"/>
        <end position="194"/>
    </location>
</feature>
<dbReference type="PANTHER" id="PTHR24322">
    <property type="entry name" value="PKSB"/>
    <property type="match status" value="1"/>
</dbReference>
<sequence length="294" mass="31367">MKSFSGKVAAITGAGSGIGRALALALSREGCHLALSDVNAEGLAETARQCEADGITVTTANVDVSNKQAVHKWADSVVKDHGRVNLVINNAGVAHAGSVEGSSYDDYDWILDINLRGVLYGTKAFLPHLKQAKDGGHIVNISSIFGLFSQPGMSAYNMTKFAVRGFTESLRQELDLEGANVSATCVHPGGIRTNIARSARMDNSVQDLMGGESNDQMQASFEKLFRTTADQAAAAILKGVRQNRRRVLIGPDARAADWMQRVLPTGYQTLVTTALKLNRRKQGGTHASNGNSNL</sequence>
<dbReference type="InterPro" id="IPR020904">
    <property type="entry name" value="Sc_DH/Rdtase_CS"/>
</dbReference>
<dbReference type="SUPFAM" id="SSF51735">
    <property type="entry name" value="NAD(P)-binding Rossmann-fold domains"/>
    <property type="match status" value="1"/>
</dbReference>
<protein>
    <submittedName>
        <fullName evidence="5">Short-subunit dehydrogenase</fullName>
    </submittedName>
</protein>
<dbReference type="InterPro" id="IPR002347">
    <property type="entry name" value="SDR_fam"/>
</dbReference>
<evidence type="ECO:0000256" key="2">
    <source>
        <dbReference type="ARBA" id="ARBA00023002"/>
    </source>
</evidence>
<comment type="caution">
    <text evidence="5">The sequence shown here is derived from an EMBL/GenBank/DDBJ whole genome shotgun (WGS) entry which is preliminary data.</text>
</comment>
<evidence type="ECO:0000256" key="1">
    <source>
        <dbReference type="ARBA" id="ARBA00006484"/>
    </source>
</evidence>
<proteinExistence type="inferred from homology"/>
<dbReference type="CDD" id="cd05233">
    <property type="entry name" value="SDR_c"/>
    <property type="match status" value="1"/>
</dbReference>